<feature type="domain" description="GST N-terminal" evidence="1">
    <location>
        <begin position="32"/>
        <end position="111"/>
    </location>
</feature>
<dbReference type="EMBL" id="VJMJ01000167">
    <property type="protein sequence ID" value="KAF0729210.1"/>
    <property type="molecule type" value="Genomic_DNA"/>
</dbReference>
<organism evidence="3 4">
    <name type="scientific">Aphanomyces euteiches</name>
    <dbReference type="NCBI Taxonomy" id="100861"/>
    <lineage>
        <taxon>Eukaryota</taxon>
        <taxon>Sar</taxon>
        <taxon>Stramenopiles</taxon>
        <taxon>Oomycota</taxon>
        <taxon>Saprolegniomycetes</taxon>
        <taxon>Saprolegniales</taxon>
        <taxon>Verrucalvaceae</taxon>
        <taxon>Aphanomyces</taxon>
    </lineage>
</organism>
<comment type="caution">
    <text evidence="3">The sequence shown here is derived from an EMBL/GenBank/DDBJ whole genome shotgun (WGS) entry which is preliminary data.</text>
</comment>
<dbReference type="Proteomes" id="UP000481153">
    <property type="component" value="Unassembled WGS sequence"/>
</dbReference>
<evidence type="ECO:0000313" key="3">
    <source>
        <dbReference type="EMBL" id="KAF0729210.1"/>
    </source>
</evidence>
<evidence type="ECO:0008006" key="5">
    <source>
        <dbReference type="Google" id="ProtNLM"/>
    </source>
</evidence>
<dbReference type="Pfam" id="PF16865">
    <property type="entry name" value="GST_C_5"/>
    <property type="match status" value="1"/>
</dbReference>
<dbReference type="InterPro" id="IPR004045">
    <property type="entry name" value="Glutathione_S-Trfase_N"/>
</dbReference>
<dbReference type="SUPFAM" id="SSF52833">
    <property type="entry name" value="Thioredoxin-like"/>
    <property type="match status" value="1"/>
</dbReference>
<evidence type="ECO:0000313" key="4">
    <source>
        <dbReference type="Proteomes" id="UP000481153"/>
    </source>
</evidence>
<dbReference type="Pfam" id="PF02798">
    <property type="entry name" value="GST_N"/>
    <property type="match status" value="1"/>
</dbReference>
<dbReference type="InterPro" id="IPR040079">
    <property type="entry name" value="Glutathione_S-Trfase"/>
</dbReference>
<dbReference type="CDD" id="cd00570">
    <property type="entry name" value="GST_N_family"/>
    <property type="match status" value="1"/>
</dbReference>
<dbReference type="PANTHER" id="PTHR43968">
    <property type="match status" value="1"/>
</dbReference>
<dbReference type="AlphaFoldDB" id="A0A6G0WPB3"/>
<dbReference type="PROSITE" id="PS50404">
    <property type="entry name" value="GST_NTER"/>
    <property type="match status" value="1"/>
</dbReference>
<dbReference type="SFLD" id="SFLDS00019">
    <property type="entry name" value="Glutathione_Transferase_(cytos"/>
    <property type="match status" value="1"/>
</dbReference>
<sequence length="249" mass="27928">MANTVEFDASYPSVDYTALPEDELESFHTADGKLHLFNNIGCPFGHRALWTAIEVNAPFQVVEVSLANKPPSFTEKFNRYGTVPYVLDNGFAVYESAIVAQYLDVKYGEGQLHRVKDVQAASIAQLAAAKFEVRPFFAYLRSGNEEAEKEVKAALDELETIFRVHAKAYRDQGPYLLGAELSSAEINIVPFLYRFDLVLRHFRKHDLLAGHPLIKAAFEAVKARPTFQKTVAADEFYIQAFSKFVTPAP</sequence>
<dbReference type="GO" id="GO:0005737">
    <property type="term" value="C:cytoplasm"/>
    <property type="evidence" value="ECO:0007669"/>
    <property type="project" value="TreeGrafter"/>
</dbReference>
<dbReference type="InterPro" id="IPR036249">
    <property type="entry name" value="Thioredoxin-like_sf"/>
</dbReference>
<dbReference type="SFLD" id="SFLDG00358">
    <property type="entry name" value="Main_(cytGST)"/>
    <property type="match status" value="1"/>
</dbReference>
<name>A0A6G0WPB3_9STRA</name>
<dbReference type="Gene3D" id="1.20.1050.10">
    <property type="match status" value="1"/>
</dbReference>
<dbReference type="InterPro" id="IPR050983">
    <property type="entry name" value="GST_Omega/HSP26"/>
</dbReference>
<accession>A0A6G0WPB3</accession>
<feature type="domain" description="GST C-terminal" evidence="2">
    <location>
        <begin position="92"/>
        <end position="244"/>
    </location>
</feature>
<evidence type="ECO:0000259" key="1">
    <source>
        <dbReference type="PROSITE" id="PS50404"/>
    </source>
</evidence>
<gene>
    <name evidence="3" type="ORF">Ae201684_013187</name>
</gene>
<dbReference type="InterPro" id="IPR010987">
    <property type="entry name" value="Glutathione-S-Trfase_C-like"/>
</dbReference>
<dbReference type="SUPFAM" id="SSF47616">
    <property type="entry name" value="GST C-terminal domain-like"/>
    <property type="match status" value="1"/>
</dbReference>
<dbReference type="InterPro" id="IPR041695">
    <property type="entry name" value="GST_C_5"/>
</dbReference>
<dbReference type="Gene3D" id="3.40.30.10">
    <property type="entry name" value="Glutaredoxin"/>
    <property type="match status" value="1"/>
</dbReference>
<dbReference type="PROSITE" id="PS50405">
    <property type="entry name" value="GST_CTER"/>
    <property type="match status" value="1"/>
</dbReference>
<dbReference type="InterPro" id="IPR036282">
    <property type="entry name" value="Glutathione-S-Trfase_C_sf"/>
</dbReference>
<dbReference type="PANTHER" id="PTHR43968:SF6">
    <property type="entry name" value="GLUTATHIONE S-TRANSFERASE OMEGA"/>
    <property type="match status" value="1"/>
</dbReference>
<keyword evidence="4" id="KW-1185">Reference proteome</keyword>
<dbReference type="VEuPathDB" id="FungiDB:AeMF1_003609"/>
<protein>
    <recommendedName>
        <fullName evidence="5">GST N-terminal domain-containing protein</fullName>
    </recommendedName>
</protein>
<proteinExistence type="predicted"/>
<evidence type="ECO:0000259" key="2">
    <source>
        <dbReference type="PROSITE" id="PS50405"/>
    </source>
</evidence>
<reference evidence="3 4" key="1">
    <citation type="submission" date="2019-07" db="EMBL/GenBank/DDBJ databases">
        <title>Genomics analysis of Aphanomyces spp. identifies a new class of oomycete effector associated with host adaptation.</title>
        <authorList>
            <person name="Gaulin E."/>
        </authorList>
    </citation>
    <scope>NUCLEOTIDE SEQUENCE [LARGE SCALE GENOMIC DNA]</scope>
    <source>
        <strain evidence="3 4">ATCC 201684</strain>
    </source>
</reference>